<dbReference type="EMBL" id="JAINUF010000017">
    <property type="protein sequence ID" value="KAJ8338675.1"/>
    <property type="molecule type" value="Genomic_DNA"/>
</dbReference>
<gene>
    <name evidence="3" type="ORF">SKAU_G00354610</name>
</gene>
<feature type="compositionally biased region" description="Pro residues" evidence="1">
    <location>
        <begin position="136"/>
        <end position="158"/>
    </location>
</feature>
<keyword evidence="4" id="KW-1185">Reference proteome</keyword>
<evidence type="ECO:0000313" key="3">
    <source>
        <dbReference type="EMBL" id="KAJ8338675.1"/>
    </source>
</evidence>
<accession>A0A9Q1EH33</accession>
<feature type="domain" description="Dynein regulatory complex protein 1 C-terminal" evidence="2">
    <location>
        <begin position="73"/>
        <end position="113"/>
    </location>
</feature>
<protein>
    <recommendedName>
        <fullName evidence="2">Dynein regulatory complex protein 1 C-terminal domain-containing protein</fullName>
    </recommendedName>
</protein>
<feature type="compositionally biased region" description="Basic residues" evidence="1">
    <location>
        <begin position="119"/>
        <end position="128"/>
    </location>
</feature>
<dbReference type="Proteomes" id="UP001152622">
    <property type="component" value="Chromosome 17"/>
</dbReference>
<evidence type="ECO:0000259" key="2">
    <source>
        <dbReference type="Pfam" id="PF14775"/>
    </source>
</evidence>
<sequence length="177" mass="19901">MKKIQKMQFSIAQLRSRLTCSQRKDCEERQALGTIREEVTVLGRHLNAQLNSTLSRNRCQLTVLTMPYWSTRGLESVWHRYNKVLLERLCLIREQAVLGQHNGHLRLMLRRYLAGHHRLQPHHAHAQHPAHGEQAHPPPAGPAPAPYPAPAPSAPRPPGTAHALGRHRHGNTAAASN</sequence>
<dbReference type="Pfam" id="PF14775">
    <property type="entry name" value="NYD-SP28_assoc"/>
    <property type="match status" value="1"/>
</dbReference>
<dbReference type="AlphaFoldDB" id="A0A9Q1EH33"/>
<proteinExistence type="predicted"/>
<name>A0A9Q1EH33_SYNKA</name>
<evidence type="ECO:0000256" key="1">
    <source>
        <dbReference type="SAM" id="MobiDB-lite"/>
    </source>
</evidence>
<feature type="region of interest" description="Disordered" evidence="1">
    <location>
        <begin position="119"/>
        <end position="177"/>
    </location>
</feature>
<dbReference type="InterPro" id="IPR029440">
    <property type="entry name" value="DRC1_C"/>
</dbReference>
<reference evidence="3" key="1">
    <citation type="journal article" date="2023" name="Science">
        <title>Genome structures resolve the early diversification of teleost fishes.</title>
        <authorList>
            <person name="Parey E."/>
            <person name="Louis A."/>
            <person name="Montfort J."/>
            <person name="Bouchez O."/>
            <person name="Roques C."/>
            <person name="Iampietro C."/>
            <person name="Lluch J."/>
            <person name="Castinel A."/>
            <person name="Donnadieu C."/>
            <person name="Desvignes T."/>
            <person name="Floi Bucao C."/>
            <person name="Jouanno E."/>
            <person name="Wen M."/>
            <person name="Mejri S."/>
            <person name="Dirks R."/>
            <person name="Jansen H."/>
            <person name="Henkel C."/>
            <person name="Chen W.J."/>
            <person name="Zahm M."/>
            <person name="Cabau C."/>
            <person name="Klopp C."/>
            <person name="Thompson A.W."/>
            <person name="Robinson-Rechavi M."/>
            <person name="Braasch I."/>
            <person name="Lecointre G."/>
            <person name="Bobe J."/>
            <person name="Postlethwait J.H."/>
            <person name="Berthelot C."/>
            <person name="Roest Crollius H."/>
            <person name="Guiguen Y."/>
        </authorList>
    </citation>
    <scope>NUCLEOTIDE SEQUENCE</scope>
    <source>
        <strain evidence="3">WJC10195</strain>
    </source>
</reference>
<evidence type="ECO:0000313" key="4">
    <source>
        <dbReference type="Proteomes" id="UP001152622"/>
    </source>
</evidence>
<comment type="caution">
    <text evidence="3">The sequence shown here is derived from an EMBL/GenBank/DDBJ whole genome shotgun (WGS) entry which is preliminary data.</text>
</comment>
<organism evidence="3 4">
    <name type="scientific">Synaphobranchus kaupii</name>
    <name type="common">Kaup's arrowtooth eel</name>
    <dbReference type="NCBI Taxonomy" id="118154"/>
    <lineage>
        <taxon>Eukaryota</taxon>
        <taxon>Metazoa</taxon>
        <taxon>Chordata</taxon>
        <taxon>Craniata</taxon>
        <taxon>Vertebrata</taxon>
        <taxon>Euteleostomi</taxon>
        <taxon>Actinopterygii</taxon>
        <taxon>Neopterygii</taxon>
        <taxon>Teleostei</taxon>
        <taxon>Anguilliformes</taxon>
        <taxon>Synaphobranchidae</taxon>
        <taxon>Synaphobranchus</taxon>
    </lineage>
</organism>